<feature type="domain" description="ABC transmembrane type-1" evidence="10">
    <location>
        <begin position="24"/>
        <end position="311"/>
    </location>
</feature>
<reference evidence="11 12" key="1">
    <citation type="journal article" date="2008" name="Int. J. Syst. Evol. Microbiol.">
        <title>Description of Roseateles aquatilis sp. nov. and Roseateles terrae sp. nov., in the class Betaproteobacteria, and emended description of the genus Roseateles.</title>
        <authorList>
            <person name="Gomila M."/>
            <person name="Bowien B."/>
            <person name="Falsen E."/>
            <person name="Moore E.R."/>
            <person name="Lalucat J."/>
        </authorList>
    </citation>
    <scope>NUCLEOTIDE SEQUENCE [LARGE SCALE GENOMIC DNA]</scope>
    <source>
        <strain evidence="11 12">CCUG 48205</strain>
    </source>
</reference>
<evidence type="ECO:0000259" key="10">
    <source>
        <dbReference type="PROSITE" id="PS50929"/>
    </source>
</evidence>
<dbReference type="InterPro" id="IPR027417">
    <property type="entry name" value="P-loop_NTPase"/>
</dbReference>
<dbReference type="InterPro" id="IPR003593">
    <property type="entry name" value="AAA+_ATPase"/>
</dbReference>
<keyword evidence="7 8" id="KW-0472">Membrane</keyword>
<evidence type="ECO:0000256" key="4">
    <source>
        <dbReference type="ARBA" id="ARBA00022741"/>
    </source>
</evidence>
<dbReference type="InterPro" id="IPR017871">
    <property type="entry name" value="ABC_transporter-like_CS"/>
</dbReference>
<evidence type="ECO:0000256" key="2">
    <source>
        <dbReference type="ARBA" id="ARBA00022475"/>
    </source>
</evidence>
<dbReference type="Proteomes" id="UP000197468">
    <property type="component" value="Unassembled WGS sequence"/>
</dbReference>
<keyword evidence="6 8" id="KW-1133">Transmembrane helix</keyword>
<evidence type="ECO:0000256" key="8">
    <source>
        <dbReference type="SAM" id="Phobius"/>
    </source>
</evidence>
<keyword evidence="12" id="KW-1185">Reference proteome</keyword>
<feature type="transmembrane region" description="Helical" evidence="8">
    <location>
        <begin position="68"/>
        <end position="92"/>
    </location>
</feature>
<gene>
    <name evidence="11" type="ORF">CDN99_05785</name>
</gene>
<evidence type="ECO:0000313" key="12">
    <source>
        <dbReference type="Proteomes" id="UP000197468"/>
    </source>
</evidence>
<accession>A0A246JH78</accession>
<dbReference type="InterPro" id="IPR036640">
    <property type="entry name" value="ABC1_TM_sf"/>
</dbReference>
<evidence type="ECO:0000259" key="9">
    <source>
        <dbReference type="PROSITE" id="PS50893"/>
    </source>
</evidence>
<dbReference type="GO" id="GO:0016887">
    <property type="term" value="F:ATP hydrolysis activity"/>
    <property type="evidence" value="ECO:0007669"/>
    <property type="project" value="InterPro"/>
</dbReference>
<comment type="caution">
    <text evidence="11">The sequence shown here is derived from an EMBL/GenBank/DDBJ whole genome shotgun (WGS) entry which is preliminary data.</text>
</comment>
<feature type="transmembrane region" description="Helical" evidence="8">
    <location>
        <begin position="169"/>
        <end position="185"/>
    </location>
</feature>
<dbReference type="Gene3D" id="3.40.50.300">
    <property type="entry name" value="P-loop containing nucleotide triphosphate hydrolases"/>
    <property type="match status" value="1"/>
</dbReference>
<evidence type="ECO:0000256" key="7">
    <source>
        <dbReference type="ARBA" id="ARBA00023136"/>
    </source>
</evidence>
<dbReference type="InterPro" id="IPR011527">
    <property type="entry name" value="ABC1_TM_dom"/>
</dbReference>
<keyword evidence="3 8" id="KW-0812">Transmembrane</keyword>
<dbReference type="PANTHER" id="PTHR43394:SF1">
    <property type="entry name" value="ATP-BINDING CASSETTE SUB-FAMILY B MEMBER 10, MITOCHONDRIAL"/>
    <property type="match status" value="1"/>
</dbReference>
<dbReference type="InterPro" id="IPR003439">
    <property type="entry name" value="ABC_transporter-like_ATP-bd"/>
</dbReference>
<keyword evidence="4" id="KW-0547">Nucleotide-binding</keyword>
<dbReference type="EMBL" id="NIOF01000002">
    <property type="protein sequence ID" value="OWQ91880.1"/>
    <property type="molecule type" value="Genomic_DNA"/>
</dbReference>
<evidence type="ECO:0000313" key="11">
    <source>
        <dbReference type="EMBL" id="OWQ91880.1"/>
    </source>
</evidence>
<name>A0A246JH78_9BURK</name>
<dbReference type="CDD" id="cd07346">
    <property type="entry name" value="ABC_6TM_exporters"/>
    <property type="match status" value="1"/>
</dbReference>
<protein>
    <submittedName>
        <fullName evidence="11">ABC transporter ATP-binding protein</fullName>
    </submittedName>
</protein>
<dbReference type="PROSITE" id="PS50893">
    <property type="entry name" value="ABC_TRANSPORTER_2"/>
    <property type="match status" value="1"/>
</dbReference>
<dbReference type="PANTHER" id="PTHR43394">
    <property type="entry name" value="ATP-DEPENDENT PERMEASE MDL1, MITOCHONDRIAL"/>
    <property type="match status" value="1"/>
</dbReference>
<comment type="subcellular location">
    <subcellularLocation>
        <location evidence="1">Cell membrane</location>
        <topology evidence="1">Multi-pass membrane protein</topology>
    </subcellularLocation>
</comment>
<dbReference type="SMART" id="SM00382">
    <property type="entry name" value="AAA"/>
    <property type="match status" value="1"/>
</dbReference>
<dbReference type="InterPro" id="IPR039421">
    <property type="entry name" value="Type_1_exporter"/>
</dbReference>
<evidence type="ECO:0000256" key="1">
    <source>
        <dbReference type="ARBA" id="ARBA00004651"/>
    </source>
</evidence>
<organism evidence="11 12">
    <name type="scientific">Roseateles aquatilis</name>
    <dbReference type="NCBI Taxonomy" id="431061"/>
    <lineage>
        <taxon>Bacteria</taxon>
        <taxon>Pseudomonadati</taxon>
        <taxon>Pseudomonadota</taxon>
        <taxon>Betaproteobacteria</taxon>
        <taxon>Burkholderiales</taxon>
        <taxon>Sphaerotilaceae</taxon>
        <taxon>Roseateles</taxon>
    </lineage>
</organism>
<dbReference type="Pfam" id="PF00005">
    <property type="entry name" value="ABC_tran"/>
    <property type="match status" value="1"/>
</dbReference>
<evidence type="ECO:0000256" key="3">
    <source>
        <dbReference type="ARBA" id="ARBA00022692"/>
    </source>
</evidence>
<evidence type="ECO:0000256" key="5">
    <source>
        <dbReference type="ARBA" id="ARBA00022840"/>
    </source>
</evidence>
<feature type="transmembrane region" description="Helical" evidence="8">
    <location>
        <begin position="143"/>
        <end position="163"/>
    </location>
</feature>
<dbReference type="AlphaFoldDB" id="A0A246JH78"/>
<dbReference type="PROSITE" id="PS00211">
    <property type="entry name" value="ABC_TRANSPORTER_1"/>
    <property type="match status" value="1"/>
</dbReference>
<dbReference type="GO" id="GO:0005886">
    <property type="term" value="C:plasma membrane"/>
    <property type="evidence" value="ECO:0007669"/>
    <property type="project" value="UniProtKB-SubCell"/>
</dbReference>
<dbReference type="OrthoDB" id="8554730at2"/>
<dbReference type="GO" id="GO:0015421">
    <property type="term" value="F:ABC-type oligopeptide transporter activity"/>
    <property type="evidence" value="ECO:0007669"/>
    <property type="project" value="TreeGrafter"/>
</dbReference>
<feature type="domain" description="ABC transporter" evidence="9">
    <location>
        <begin position="343"/>
        <end position="587"/>
    </location>
</feature>
<dbReference type="SUPFAM" id="SSF90123">
    <property type="entry name" value="ABC transporter transmembrane region"/>
    <property type="match status" value="1"/>
</dbReference>
<dbReference type="GO" id="GO:0005524">
    <property type="term" value="F:ATP binding"/>
    <property type="evidence" value="ECO:0007669"/>
    <property type="project" value="UniProtKB-KW"/>
</dbReference>
<sequence>MPASPSPLWRSLLLYREIPRHFTLTALLFLLGNIAFAAQQWLVGRTVHALEVGAADGARAALDGVLHWSAWLLGAALLRGVLQYGAGLSSLISGQQLLTLLRERILVQVQRLDLGYHWRHGVGELVTRTTRDADKLRDALINFWRQVFELTLVVTATLAVLAWYHPGLAIVPLLLIGIAVTLFLRQTDHLVTLDRAVGAAYDEVNQELSEGVNGVRVIKSFVLEGQRADRFEAQIAVFMRQATAALAYACARVPVPQAVVALGQVWILVFGLHLVETGRLHRGELVAALLMANVLIFRAEGVGRVMQIFADARSSAARIWELLDAEPAIHGGTATLPDRPLGLALDGVGVRAPGGSTAILDGCALCIAPGEVVALVGATGAGKSTLVSLLPRLLDADTGHLRLGDDTTGWTDLRDLRLDALRRAVQVVPQEAFLFSDTLAANLKLAAPHADDAELQRALHIACADEVVERLHDGLRTRVGDRGITLSGGQRQRLALARALLARPRLLALDDATSALDALTEQRVLGRLRALRREPGGGTTVLMVASKLSTVLQADRVLLLIDGRIAAEGRHDDLTAHRAYRELLGLD</sequence>
<dbReference type="Pfam" id="PF00664">
    <property type="entry name" value="ABC_membrane"/>
    <property type="match status" value="1"/>
</dbReference>
<evidence type="ECO:0000256" key="6">
    <source>
        <dbReference type="ARBA" id="ARBA00022989"/>
    </source>
</evidence>
<dbReference type="Gene3D" id="1.20.1560.10">
    <property type="entry name" value="ABC transporter type 1, transmembrane domain"/>
    <property type="match status" value="1"/>
</dbReference>
<dbReference type="SUPFAM" id="SSF52540">
    <property type="entry name" value="P-loop containing nucleoside triphosphate hydrolases"/>
    <property type="match status" value="1"/>
</dbReference>
<keyword evidence="2" id="KW-1003">Cell membrane</keyword>
<dbReference type="RefSeq" id="WP_088383577.1">
    <property type="nucleotide sequence ID" value="NZ_NIOF01000002.1"/>
</dbReference>
<keyword evidence="5 11" id="KW-0067">ATP-binding</keyword>
<proteinExistence type="predicted"/>
<dbReference type="PROSITE" id="PS50929">
    <property type="entry name" value="ABC_TM1F"/>
    <property type="match status" value="1"/>
</dbReference>